<name>A0ABS1L0C7_9BACT</name>
<dbReference type="Proteomes" id="UP000613030">
    <property type="component" value="Unassembled WGS sequence"/>
</dbReference>
<evidence type="ECO:0000256" key="3">
    <source>
        <dbReference type="SAM" id="Phobius"/>
    </source>
</evidence>
<dbReference type="RefSeq" id="WP_202015427.1">
    <property type="nucleotide sequence ID" value="NZ_JAERRB010000014.1"/>
</dbReference>
<organism evidence="4 5">
    <name type="scientific">Chryseolinea lacunae</name>
    <dbReference type="NCBI Taxonomy" id="2801331"/>
    <lineage>
        <taxon>Bacteria</taxon>
        <taxon>Pseudomonadati</taxon>
        <taxon>Bacteroidota</taxon>
        <taxon>Cytophagia</taxon>
        <taxon>Cytophagales</taxon>
        <taxon>Fulvivirgaceae</taxon>
        <taxon>Chryseolinea</taxon>
    </lineage>
</organism>
<feature type="transmembrane region" description="Helical" evidence="3">
    <location>
        <begin position="16"/>
        <end position="32"/>
    </location>
</feature>
<keyword evidence="2" id="KW-0802">TPR repeat</keyword>
<dbReference type="PANTHER" id="PTHR44943:SF4">
    <property type="entry name" value="TPR REPEAT-CONTAINING PROTEIN MJ0798"/>
    <property type="match status" value="1"/>
</dbReference>
<keyword evidence="3" id="KW-0812">Transmembrane</keyword>
<dbReference type="SUPFAM" id="SSF48452">
    <property type="entry name" value="TPR-like"/>
    <property type="match status" value="1"/>
</dbReference>
<evidence type="ECO:0000256" key="1">
    <source>
        <dbReference type="ARBA" id="ARBA00022737"/>
    </source>
</evidence>
<evidence type="ECO:0000256" key="2">
    <source>
        <dbReference type="ARBA" id="ARBA00022803"/>
    </source>
</evidence>
<protein>
    <submittedName>
        <fullName evidence="4">Tetratricopeptide repeat protein</fullName>
    </submittedName>
</protein>
<keyword evidence="3" id="KW-0472">Membrane</keyword>
<accession>A0ABS1L0C7</accession>
<dbReference type="InterPro" id="IPR051685">
    <property type="entry name" value="Ycf3/AcsC/BcsC/TPR_MFPF"/>
</dbReference>
<evidence type="ECO:0000313" key="5">
    <source>
        <dbReference type="Proteomes" id="UP000613030"/>
    </source>
</evidence>
<dbReference type="EMBL" id="JAERRB010000014">
    <property type="protein sequence ID" value="MBL0745158.1"/>
    <property type="molecule type" value="Genomic_DNA"/>
</dbReference>
<keyword evidence="3" id="KW-1133">Transmembrane helix</keyword>
<dbReference type="Pfam" id="PF14559">
    <property type="entry name" value="TPR_19"/>
    <property type="match status" value="1"/>
</dbReference>
<dbReference type="InterPro" id="IPR011990">
    <property type="entry name" value="TPR-like_helical_dom_sf"/>
</dbReference>
<reference evidence="4 5" key="1">
    <citation type="submission" date="2021-01" db="EMBL/GenBank/DDBJ databases">
        <title>Chryseolinea sp. Jin1 Genome sequencing and assembly.</title>
        <authorList>
            <person name="Kim I."/>
        </authorList>
    </citation>
    <scope>NUCLEOTIDE SEQUENCE [LARGE SCALE GENOMIC DNA]</scope>
    <source>
        <strain evidence="4 5">Jin1</strain>
    </source>
</reference>
<feature type="transmembrane region" description="Helical" evidence="3">
    <location>
        <begin position="116"/>
        <end position="137"/>
    </location>
</feature>
<dbReference type="Gene3D" id="1.25.40.10">
    <property type="entry name" value="Tetratricopeptide repeat domain"/>
    <property type="match status" value="1"/>
</dbReference>
<dbReference type="Pfam" id="PF13181">
    <property type="entry name" value="TPR_8"/>
    <property type="match status" value="1"/>
</dbReference>
<keyword evidence="5" id="KW-1185">Reference proteome</keyword>
<gene>
    <name evidence="4" type="ORF">JI741_28265</name>
</gene>
<proteinExistence type="predicted"/>
<evidence type="ECO:0000313" key="4">
    <source>
        <dbReference type="EMBL" id="MBL0745158.1"/>
    </source>
</evidence>
<dbReference type="PANTHER" id="PTHR44943">
    <property type="entry name" value="CELLULOSE SYNTHASE OPERON PROTEIN C"/>
    <property type="match status" value="1"/>
</dbReference>
<feature type="transmembrane region" description="Helical" evidence="3">
    <location>
        <begin position="38"/>
        <end position="55"/>
    </location>
</feature>
<dbReference type="SMART" id="SM00028">
    <property type="entry name" value="TPR"/>
    <property type="match status" value="4"/>
</dbReference>
<comment type="caution">
    <text evidence="4">The sequence shown here is derived from an EMBL/GenBank/DDBJ whole genome shotgun (WGS) entry which is preliminary data.</text>
</comment>
<dbReference type="InterPro" id="IPR019734">
    <property type="entry name" value="TPR_rpt"/>
</dbReference>
<keyword evidence="1" id="KW-0677">Repeat</keyword>
<sequence length="343" mass="38580">MTNDSSSGSSKNKTRLYFALSVFFLFAMALFSSVDGSFVSIFLGIAVLFFSLGLYTRTPHTPAQRTTQNYAQKDAPFTAATFLKVLGQRFAKGQGNRGYSDRAHGNANAQQQRSKLVVVVFVVFMFSIFITILLSVLSGGDGPDADYYFQMAEQEFVEQQYDSARVHYRKAWQRNDDYKEAFLGHAKAMSMLNQNDSAILLCDRALAIDADMTAASYTKAAACFNLQRYDDAIAILTPLVEDNPDDNESRLLLADTYYTRKEYDTALPLYEKVYADEASRTRMLCHVMAYLYDTKGEEAKAIPLYQEALQYDSSVVEIYQRLGELMPGDDGNVYRVKATQLNP</sequence>